<protein>
    <submittedName>
        <fullName evidence="2">Pyridoxal-dependent decarboxylase</fullName>
    </submittedName>
</protein>
<dbReference type="Proteomes" id="UP000220629">
    <property type="component" value="Unassembled WGS sequence"/>
</dbReference>
<proteinExistence type="predicted"/>
<evidence type="ECO:0000313" key="2">
    <source>
        <dbReference type="EMBL" id="PEH38692.1"/>
    </source>
</evidence>
<reference evidence="3" key="1">
    <citation type="submission" date="2017-09" db="EMBL/GenBank/DDBJ databases">
        <title>FDA dAtabase for Regulatory Grade micrObial Sequences (FDA-ARGOS): Supporting development and validation of Infectious Disease Dx tests.</title>
        <authorList>
            <person name="Minogue T."/>
            <person name="Wolcott M."/>
            <person name="Wasieloski L."/>
            <person name="Aguilar W."/>
            <person name="Moore D."/>
            <person name="Tallon L."/>
            <person name="Sadzewicz L."/>
            <person name="Ott S."/>
            <person name="Zhao X."/>
            <person name="Nagaraj S."/>
            <person name="Vavikolanu K."/>
            <person name="Aluvathingal J."/>
            <person name="Nadendla S."/>
            <person name="Sichtig H."/>
        </authorList>
    </citation>
    <scope>NUCLEOTIDE SEQUENCE [LARGE SCALE GENOMIC DNA]</scope>
    <source>
        <strain evidence="3">FDAARGOS_390</strain>
    </source>
</reference>
<sequence>MVDVGDDGDIAKGAGHRNLKSKPDDRTRKNARGWSCLTRAAAYCILESLEL</sequence>
<comment type="caution">
    <text evidence="2">The sequence shown here is derived from an EMBL/GenBank/DDBJ whole genome shotgun (WGS) entry which is preliminary data.</text>
</comment>
<evidence type="ECO:0000256" key="1">
    <source>
        <dbReference type="SAM" id="MobiDB-lite"/>
    </source>
</evidence>
<evidence type="ECO:0000313" key="3">
    <source>
        <dbReference type="Proteomes" id="UP000220629"/>
    </source>
</evidence>
<name>A0A2A7S5E6_BURGA</name>
<dbReference type="EMBL" id="PDDY01000004">
    <property type="protein sequence ID" value="PEH38692.1"/>
    <property type="molecule type" value="Genomic_DNA"/>
</dbReference>
<gene>
    <name evidence="2" type="ORF">CRM94_30565</name>
</gene>
<dbReference type="AlphaFoldDB" id="A0A2A7S5E6"/>
<feature type="region of interest" description="Disordered" evidence="1">
    <location>
        <begin position="1"/>
        <end position="29"/>
    </location>
</feature>
<accession>A0A2A7S5E6</accession>
<organism evidence="2 3">
    <name type="scientific">Burkholderia gladioli</name>
    <name type="common">Pseudomonas marginata</name>
    <name type="synonym">Phytomonas marginata</name>
    <dbReference type="NCBI Taxonomy" id="28095"/>
    <lineage>
        <taxon>Bacteria</taxon>
        <taxon>Pseudomonadati</taxon>
        <taxon>Pseudomonadota</taxon>
        <taxon>Betaproteobacteria</taxon>
        <taxon>Burkholderiales</taxon>
        <taxon>Burkholderiaceae</taxon>
        <taxon>Burkholderia</taxon>
    </lineage>
</organism>